<sequence length="296" mass="32799">MKIAIIGGGSIGLLLASFFSEEGQEVTVCTRTGQQANAIKRNGVSCRSVSGTEKTYPVSASLIDEYKEEPHYTVVCVKQHHLPAVYAILRSSQRYLDSTLLFIQNGMGHVDSLDSLPQHNILAGIIEHGALKISDHEVRHTGNGKIKLASYRGGIDNAFWGRMITGCFSIEAKDRLDSIMKEKLVVNSVVNPLTSLFRVQNGDIERNAHLRVMAKLLFEEACGVLGIGETDALWEHVRNVCRRTADNRSSMLRDIEEGRKTEIEAISGYLLMIADHKGMHLPNTKFIYHGIKALEP</sequence>
<dbReference type="InterPro" id="IPR050838">
    <property type="entry name" value="Ketopantoate_reductase"/>
</dbReference>
<comment type="catalytic activity">
    <reaction evidence="10 11">
        <text>(R)-pantoate + NADP(+) = 2-dehydropantoate + NADPH + H(+)</text>
        <dbReference type="Rhea" id="RHEA:16233"/>
        <dbReference type="ChEBI" id="CHEBI:11561"/>
        <dbReference type="ChEBI" id="CHEBI:15378"/>
        <dbReference type="ChEBI" id="CHEBI:15980"/>
        <dbReference type="ChEBI" id="CHEBI:57783"/>
        <dbReference type="ChEBI" id="CHEBI:58349"/>
        <dbReference type="EC" id="1.1.1.169"/>
    </reaction>
</comment>
<keyword evidence="6 11" id="KW-0566">Pantothenate biosynthesis</keyword>
<comment type="function">
    <text evidence="1 11">Catalyzes the NADPH-dependent reduction of ketopantoate into pantoic acid.</text>
</comment>
<keyword evidence="7 11" id="KW-0521">NADP</keyword>
<dbReference type="RefSeq" id="WP_248252503.1">
    <property type="nucleotide sequence ID" value="NZ_JAIWJX010000002.1"/>
</dbReference>
<feature type="domain" description="Ketopantoate reductase C-terminal" evidence="13">
    <location>
        <begin position="178"/>
        <end position="295"/>
    </location>
</feature>
<reference evidence="14" key="1">
    <citation type="submission" date="2021-09" db="EMBL/GenBank/DDBJ databases">
        <title>Genome analysis of Fictibacillus sp. KIGAM418 isolated from marine sediment.</title>
        <authorList>
            <person name="Seo M.-J."/>
            <person name="Cho E.-S."/>
            <person name="Hwang C.Y."/>
        </authorList>
    </citation>
    <scope>NUCLEOTIDE SEQUENCE</scope>
    <source>
        <strain evidence="14">KIGAM418</strain>
    </source>
</reference>
<evidence type="ECO:0000256" key="3">
    <source>
        <dbReference type="ARBA" id="ARBA00007870"/>
    </source>
</evidence>
<dbReference type="InterPro" id="IPR013328">
    <property type="entry name" value="6PGD_dom2"/>
</dbReference>
<name>A0A9X1X9W0_9BACL</name>
<evidence type="ECO:0000259" key="13">
    <source>
        <dbReference type="Pfam" id="PF08546"/>
    </source>
</evidence>
<dbReference type="InterPro" id="IPR013752">
    <property type="entry name" value="KPA_reductase"/>
</dbReference>
<comment type="similarity">
    <text evidence="3 11">Belongs to the ketopantoate reductase family.</text>
</comment>
<evidence type="ECO:0000256" key="9">
    <source>
        <dbReference type="ARBA" id="ARBA00032024"/>
    </source>
</evidence>
<evidence type="ECO:0000313" key="15">
    <source>
        <dbReference type="Proteomes" id="UP001139011"/>
    </source>
</evidence>
<proteinExistence type="inferred from homology"/>
<comment type="pathway">
    <text evidence="2 11">Cofactor biosynthesis; (R)-pantothenate biosynthesis; (R)-pantoate from 3-methyl-2-oxobutanoate: step 2/2.</text>
</comment>
<evidence type="ECO:0000256" key="8">
    <source>
        <dbReference type="ARBA" id="ARBA00023002"/>
    </source>
</evidence>
<dbReference type="Pfam" id="PF08546">
    <property type="entry name" value="ApbA_C"/>
    <property type="match status" value="1"/>
</dbReference>
<evidence type="ECO:0000259" key="12">
    <source>
        <dbReference type="Pfam" id="PF02558"/>
    </source>
</evidence>
<comment type="caution">
    <text evidence="14">The sequence shown here is derived from an EMBL/GenBank/DDBJ whole genome shotgun (WGS) entry which is preliminary data.</text>
</comment>
<dbReference type="Proteomes" id="UP001139011">
    <property type="component" value="Unassembled WGS sequence"/>
</dbReference>
<dbReference type="NCBIfam" id="TIGR00745">
    <property type="entry name" value="apbA_panE"/>
    <property type="match status" value="1"/>
</dbReference>
<dbReference type="Gene3D" id="3.40.50.720">
    <property type="entry name" value="NAD(P)-binding Rossmann-like Domain"/>
    <property type="match status" value="1"/>
</dbReference>
<evidence type="ECO:0000256" key="11">
    <source>
        <dbReference type="RuleBase" id="RU362068"/>
    </source>
</evidence>
<keyword evidence="8 11" id="KW-0560">Oxidoreductase</keyword>
<organism evidence="14 15">
    <name type="scientific">Fictibacillus marinisediminis</name>
    <dbReference type="NCBI Taxonomy" id="2878389"/>
    <lineage>
        <taxon>Bacteria</taxon>
        <taxon>Bacillati</taxon>
        <taxon>Bacillota</taxon>
        <taxon>Bacilli</taxon>
        <taxon>Bacillales</taxon>
        <taxon>Fictibacillaceae</taxon>
        <taxon>Fictibacillus</taxon>
    </lineage>
</organism>
<feature type="domain" description="Ketopantoate reductase N-terminal" evidence="12">
    <location>
        <begin position="3"/>
        <end position="152"/>
    </location>
</feature>
<dbReference type="InterPro" id="IPR003710">
    <property type="entry name" value="ApbA"/>
</dbReference>
<dbReference type="GO" id="GO:0005737">
    <property type="term" value="C:cytoplasm"/>
    <property type="evidence" value="ECO:0007669"/>
    <property type="project" value="TreeGrafter"/>
</dbReference>
<dbReference type="Gene3D" id="1.10.1040.10">
    <property type="entry name" value="N-(1-d-carboxylethyl)-l-norvaline Dehydrogenase, domain 2"/>
    <property type="match status" value="1"/>
</dbReference>
<dbReference type="PANTHER" id="PTHR43765">
    <property type="entry name" value="2-DEHYDROPANTOATE 2-REDUCTASE-RELATED"/>
    <property type="match status" value="1"/>
</dbReference>
<evidence type="ECO:0000313" key="14">
    <source>
        <dbReference type="EMBL" id="MCK6256907.1"/>
    </source>
</evidence>
<evidence type="ECO:0000256" key="10">
    <source>
        <dbReference type="ARBA" id="ARBA00048793"/>
    </source>
</evidence>
<dbReference type="AlphaFoldDB" id="A0A9X1X9W0"/>
<dbReference type="GO" id="GO:0050661">
    <property type="term" value="F:NADP binding"/>
    <property type="evidence" value="ECO:0007669"/>
    <property type="project" value="TreeGrafter"/>
</dbReference>
<evidence type="ECO:0000256" key="5">
    <source>
        <dbReference type="ARBA" id="ARBA00019465"/>
    </source>
</evidence>
<evidence type="ECO:0000256" key="2">
    <source>
        <dbReference type="ARBA" id="ARBA00004994"/>
    </source>
</evidence>
<evidence type="ECO:0000256" key="4">
    <source>
        <dbReference type="ARBA" id="ARBA00013014"/>
    </source>
</evidence>
<gene>
    <name evidence="14" type="ORF">LCY76_09900</name>
</gene>
<dbReference type="GO" id="GO:0015940">
    <property type="term" value="P:pantothenate biosynthetic process"/>
    <property type="evidence" value="ECO:0007669"/>
    <property type="project" value="UniProtKB-KW"/>
</dbReference>
<dbReference type="InterPro" id="IPR036291">
    <property type="entry name" value="NAD(P)-bd_dom_sf"/>
</dbReference>
<dbReference type="EC" id="1.1.1.169" evidence="4 11"/>
<protein>
    <recommendedName>
        <fullName evidence="5 11">2-dehydropantoate 2-reductase</fullName>
        <ecNumber evidence="4 11">1.1.1.169</ecNumber>
    </recommendedName>
    <alternativeName>
        <fullName evidence="9 11">Ketopantoate reductase</fullName>
    </alternativeName>
</protein>
<dbReference type="SUPFAM" id="SSF51735">
    <property type="entry name" value="NAD(P)-binding Rossmann-fold domains"/>
    <property type="match status" value="1"/>
</dbReference>
<evidence type="ECO:0000256" key="6">
    <source>
        <dbReference type="ARBA" id="ARBA00022655"/>
    </source>
</evidence>
<dbReference type="GO" id="GO:0008677">
    <property type="term" value="F:2-dehydropantoate 2-reductase activity"/>
    <property type="evidence" value="ECO:0007669"/>
    <property type="project" value="UniProtKB-EC"/>
</dbReference>
<accession>A0A9X1X9W0</accession>
<dbReference type="InterPro" id="IPR008927">
    <property type="entry name" value="6-PGluconate_DH-like_C_sf"/>
</dbReference>
<dbReference type="PANTHER" id="PTHR43765:SF2">
    <property type="entry name" value="2-DEHYDROPANTOATE 2-REDUCTASE"/>
    <property type="match status" value="1"/>
</dbReference>
<evidence type="ECO:0000256" key="7">
    <source>
        <dbReference type="ARBA" id="ARBA00022857"/>
    </source>
</evidence>
<evidence type="ECO:0000256" key="1">
    <source>
        <dbReference type="ARBA" id="ARBA00002919"/>
    </source>
</evidence>
<dbReference type="SUPFAM" id="SSF48179">
    <property type="entry name" value="6-phosphogluconate dehydrogenase C-terminal domain-like"/>
    <property type="match status" value="1"/>
</dbReference>
<dbReference type="InterPro" id="IPR013332">
    <property type="entry name" value="KPR_N"/>
</dbReference>
<keyword evidence="15" id="KW-1185">Reference proteome</keyword>
<dbReference type="Pfam" id="PF02558">
    <property type="entry name" value="ApbA"/>
    <property type="match status" value="1"/>
</dbReference>
<dbReference type="EMBL" id="JAIWJX010000002">
    <property type="protein sequence ID" value="MCK6256907.1"/>
    <property type="molecule type" value="Genomic_DNA"/>
</dbReference>